<feature type="region of interest" description="Disordered" evidence="1">
    <location>
        <begin position="32"/>
        <end position="70"/>
    </location>
</feature>
<sequence length="252" mass="28304">MLKAKDLELERFWRFEEGKILSYEKLCGGNTRQRTGAGKRSLRNDRARAKARSLRSDRAQAEARSLRSDRALPKRRNDIGPCILFYPSMLSPEDRSEPISVGIGAGEVASPISTLELLLSPWEEDMLKAKDLELERFWRFEEGKTSDKSSKKVATQRPNACSARSLRSDRASVPLGRYVAIELEPSSVASYRPSVRPARSLRSDRAERPLGRSVATELFRNFGTTISPCILVYPSMLSPGDHSEPISCFPPF</sequence>
<proteinExistence type="predicted"/>
<evidence type="ECO:0000313" key="3">
    <source>
        <dbReference type="Proteomes" id="UP000712281"/>
    </source>
</evidence>
<dbReference type="AlphaFoldDB" id="A0A8S9G5M9"/>
<name>A0A8S9G5M9_BRACR</name>
<gene>
    <name evidence="2" type="ORF">F2Q68_00022024</name>
</gene>
<dbReference type="Proteomes" id="UP000712281">
    <property type="component" value="Unassembled WGS sequence"/>
</dbReference>
<reference evidence="2" key="1">
    <citation type="submission" date="2019-12" db="EMBL/GenBank/DDBJ databases">
        <title>Genome sequencing and annotation of Brassica cretica.</title>
        <authorList>
            <person name="Studholme D.J."/>
            <person name="Sarris P.F."/>
        </authorList>
    </citation>
    <scope>NUCLEOTIDE SEQUENCE</scope>
    <source>
        <strain evidence="2">PFS-001/15</strain>
        <tissue evidence="2">Leaf</tissue>
    </source>
</reference>
<evidence type="ECO:0000256" key="1">
    <source>
        <dbReference type="SAM" id="MobiDB-lite"/>
    </source>
</evidence>
<dbReference type="EMBL" id="QGKW02002228">
    <property type="protein sequence ID" value="KAF2539618.1"/>
    <property type="molecule type" value="Genomic_DNA"/>
</dbReference>
<accession>A0A8S9G5M9</accession>
<organism evidence="2 3">
    <name type="scientific">Brassica cretica</name>
    <name type="common">Mustard</name>
    <dbReference type="NCBI Taxonomy" id="69181"/>
    <lineage>
        <taxon>Eukaryota</taxon>
        <taxon>Viridiplantae</taxon>
        <taxon>Streptophyta</taxon>
        <taxon>Embryophyta</taxon>
        <taxon>Tracheophyta</taxon>
        <taxon>Spermatophyta</taxon>
        <taxon>Magnoliopsida</taxon>
        <taxon>eudicotyledons</taxon>
        <taxon>Gunneridae</taxon>
        <taxon>Pentapetalae</taxon>
        <taxon>rosids</taxon>
        <taxon>malvids</taxon>
        <taxon>Brassicales</taxon>
        <taxon>Brassicaceae</taxon>
        <taxon>Brassiceae</taxon>
        <taxon>Brassica</taxon>
    </lineage>
</organism>
<protein>
    <submittedName>
        <fullName evidence="2">Uncharacterized protein</fullName>
    </submittedName>
</protein>
<feature type="compositionally biased region" description="Basic and acidic residues" evidence="1">
    <location>
        <begin position="42"/>
        <end position="70"/>
    </location>
</feature>
<comment type="caution">
    <text evidence="2">The sequence shown here is derived from an EMBL/GenBank/DDBJ whole genome shotgun (WGS) entry which is preliminary data.</text>
</comment>
<evidence type="ECO:0000313" key="2">
    <source>
        <dbReference type="EMBL" id="KAF2539618.1"/>
    </source>
</evidence>